<feature type="compositionally biased region" description="Basic and acidic residues" evidence="1">
    <location>
        <begin position="1"/>
        <end position="10"/>
    </location>
</feature>
<protein>
    <submittedName>
        <fullName evidence="2">Uncharacterized protein</fullName>
    </submittedName>
</protein>
<reference evidence="2 3" key="1">
    <citation type="submission" date="2017-06" db="EMBL/GenBank/DDBJ databases">
        <authorList>
            <person name="Kim H.J."/>
            <person name="Triplett B.A."/>
        </authorList>
    </citation>
    <scope>NUCLEOTIDE SEQUENCE [LARGE SCALE GENOMIC DNA]</scope>
    <source>
        <strain evidence="2 3">DSM 29052</strain>
    </source>
</reference>
<sequence length="107" mass="11410">MPMGKAEARPARNQAKGAGQRLPVRAGWRFGDVRAYIKATTDLADIKFAARPMHTPSHGPTLPGSRHAIVSADRLHGWLICPPLTGAPTPVVLGQDVGSPRATRTAR</sequence>
<name>A0A238XN99_9RHOB</name>
<gene>
    <name evidence="2" type="ORF">SAMN06265370_11260</name>
</gene>
<dbReference type="Proteomes" id="UP000198417">
    <property type="component" value="Unassembled WGS sequence"/>
</dbReference>
<feature type="region of interest" description="Disordered" evidence="1">
    <location>
        <begin position="1"/>
        <end position="21"/>
    </location>
</feature>
<evidence type="ECO:0000313" key="3">
    <source>
        <dbReference type="Proteomes" id="UP000198417"/>
    </source>
</evidence>
<dbReference type="AlphaFoldDB" id="A0A238XN99"/>
<organism evidence="2 3">
    <name type="scientific">Puniceibacterium sediminis</name>
    <dbReference type="NCBI Taxonomy" id="1608407"/>
    <lineage>
        <taxon>Bacteria</taxon>
        <taxon>Pseudomonadati</taxon>
        <taxon>Pseudomonadota</taxon>
        <taxon>Alphaproteobacteria</taxon>
        <taxon>Rhodobacterales</taxon>
        <taxon>Paracoccaceae</taxon>
        <taxon>Puniceibacterium</taxon>
    </lineage>
</organism>
<evidence type="ECO:0000256" key="1">
    <source>
        <dbReference type="SAM" id="MobiDB-lite"/>
    </source>
</evidence>
<accession>A0A238XN99</accession>
<proteinExistence type="predicted"/>
<dbReference type="EMBL" id="FZNN01000012">
    <property type="protein sequence ID" value="SNR60407.1"/>
    <property type="molecule type" value="Genomic_DNA"/>
</dbReference>
<evidence type="ECO:0000313" key="2">
    <source>
        <dbReference type="EMBL" id="SNR60407.1"/>
    </source>
</evidence>
<keyword evidence="3" id="KW-1185">Reference proteome</keyword>